<organism evidence="1 2">
    <name type="scientific">Ficus carica</name>
    <name type="common">Common fig</name>
    <dbReference type="NCBI Taxonomy" id="3494"/>
    <lineage>
        <taxon>Eukaryota</taxon>
        <taxon>Viridiplantae</taxon>
        <taxon>Streptophyta</taxon>
        <taxon>Embryophyta</taxon>
        <taxon>Tracheophyta</taxon>
        <taxon>Spermatophyta</taxon>
        <taxon>Magnoliopsida</taxon>
        <taxon>eudicotyledons</taxon>
        <taxon>Gunneridae</taxon>
        <taxon>Pentapetalae</taxon>
        <taxon>rosids</taxon>
        <taxon>fabids</taxon>
        <taxon>Rosales</taxon>
        <taxon>Moraceae</taxon>
        <taxon>Ficeae</taxon>
        <taxon>Ficus</taxon>
    </lineage>
</organism>
<dbReference type="Proteomes" id="UP001187192">
    <property type="component" value="Unassembled WGS sequence"/>
</dbReference>
<sequence>MSHGFIRGSLNQDPKRIVFEVADVWALQAIDSDEEDCVTITDVAAPYWELAVGLVWWCHVAAGHPFVHSWLSSAQWLHSAISIALRDEGRLISERMKHLFNEVPVRVAGGLLFELLGQSVGDPLHEEDDVPVVLRSWQAHNFLVTALHELLAAEGTNMPHTVHEVIAHLTTRLARWDDRCFSFGYLSKQSFTLAVNLYNIESRNQNVINSGYESEAVTPCKRGNHVRASSTRARCLVEGIMKSSTAMIEEQEAVCSRLFTIQDVMQSTVRAWLQDKSLTVTHNLGVFAGGALHPRTVRSAAHWDWLLYLGLKKSIVEEDVLERELELQKLVKMFQQEAECHAQVGKQFLRPTQPLLVGFQIVQIIFSSANSTHAHQMQSVW</sequence>
<reference evidence="1" key="1">
    <citation type="submission" date="2023-07" db="EMBL/GenBank/DDBJ databases">
        <title>draft genome sequence of fig (Ficus carica).</title>
        <authorList>
            <person name="Takahashi T."/>
            <person name="Nishimura K."/>
        </authorList>
    </citation>
    <scope>NUCLEOTIDE SEQUENCE</scope>
</reference>
<comment type="caution">
    <text evidence="1">The sequence shown here is derived from an EMBL/GenBank/DDBJ whole genome shotgun (WGS) entry which is preliminary data.</text>
</comment>
<dbReference type="PANTHER" id="PTHR46950:SF2">
    <property type="entry name" value="MAGNESIUM TRANSPORTER CORA-LIKE FAMILY PROTEIN"/>
    <property type="match status" value="1"/>
</dbReference>
<dbReference type="AlphaFoldDB" id="A0AA88ALY8"/>
<evidence type="ECO:0000313" key="1">
    <source>
        <dbReference type="EMBL" id="GMN54935.1"/>
    </source>
</evidence>
<protein>
    <submittedName>
        <fullName evidence="1">Uncharacterized protein</fullName>
    </submittedName>
</protein>
<evidence type="ECO:0000313" key="2">
    <source>
        <dbReference type="Proteomes" id="UP001187192"/>
    </source>
</evidence>
<accession>A0AA88ALY8</accession>
<gene>
    <name evidence="1" type="ORF">TIFTF001_024048</name>
</gene>
<dbReference type="PANTHER" id="PTHR46950">
    <property type="entry name" value="MAGNESIUM TRANSPORTER CORA-LIKE FAMILY PROTEIN"/>
    <property type="match status" value="1"/>
</dbReference>
<proteinExistence type="predicted"/>
<keyword evidence="2" id="KW-1185">Reference proteome</keyword>
<dbReference type="EMBL" id="BTGU01000054">
    <property type="protein sequence ID" value="GMN54935.1"/>
    <property type="molecule type" value="Genomic_DNA"/>
</dbReference>
<name>A0AA88ALY8_FICCA</name>